<organism evidence="2 3">
    <name type="scientific">Brassica campestris</name>
    <name type="common">Field mustard</name>
    <dbReference type="NCBI Taxonomy" id="3711"/>
    <lineage>
        <taxon>Eukaryota</taxon>
        <taxon>Viridiplantae</taxon>
        <taxon>Streptophyta</taxon>
        <taxon>Embryophyta</taxon>
        <taxon>Tracheophyta</taxon>
        <taxon>Spermatophyta</taxon>
        <taxon>Magnoliopsida</taxon>
        <taxon>eudicotyledons</taxon>
        <taxon>Gunneridae</taxon>
        <taxon>Pentapetalae</taxon>
        <taxon>rosids</taxon>
        <taxon>malvids</taxon>
        <taxon>Brassicales</taxon>
        <taxon>Brassicaceae</taxon>
        <taxon>Brassiceae</taxon>
        <taxon>Brassica</taxon>
    </lineage>
</organism>
<keyword evidence="3" id="KW-1185">Reference proteome</keyword>
<evidence type="ECO:0000313" key="2">
    <source>
        <dbReference type="EnsemblPlants" id="Bra016779.1-P"/>
    </source>
</evidence>
<feature type="compositionally biased region" description="Basic residues" evidence="1">
    <location>
        <begin position="137"/>
        <end position="150"/>
    </location>
</feature>
<dbReference type="AlphaFoldDB" id="M4DJV1"/>
<dbReference type="OMA" id="PEINDDV"/>
<feature type="region of interest" description="Disordered" evidence="1">
    <location>
        <begin position="68"/>
        <end position="157"/>
    </location>
</feature>
<evidence type="ECO:0000256" key="1">
    <source>
        <dbReference type="SAM" id="MobiDB-lite"/>
    </source>
</evidence>
<feature type="compositionally biased region" description="Acidic residues" evidence="1">
    <location>
        <begin position="81"/>
        <end position="92"/>
    </location>
</feature>
<dbReference type="Gramene" id="Bra016779.1">
    <property type="protein sequence ID" value="Bra016779.1-P"/>
    <property type="gene ID" value="Bra016779"/>
</dbReference>
<reference evidence="2 3" key="2">
    <citation type="journal article" date="2018" name="Hortic Res">
        <title>Improved Brassica rapa reference genome by single-molecule sequencing and chromosome conformation capture technologies.</title>
        <authorList>
            <person name="Zhang L."/>
            <person name="Cai X."/>
            <person name="Wu J."/>
            <person name="Liu M."/>
            <person name="Grob S."/>
            <person name="Cheng F."/>
            <person name="Liang J."/>
            <person name="Cai C."/>
            <person name="Liu Z."/>
            <person name="Liu B."/>
            <person name="Wang F."/>
            <person name="Li S."/>
            <person name="Liu F."/>
            <person name="Li X."/>
            <person name="Cheng L."/>
            <person name="Yang W."/>
            <person name="Li M.H."/>
            <person name="Grossniklaus U."/>
            <person name="Zheng H."/>
            <person name="Wang X."/>
        </authorList>
    </citation>
    <scope>NUCLEOTIDE SEQUENCE [LARGE SCALE GENOMIC DNA]</scope>
    <source>
        <strain evidence="2 3">cv. Chiifu-401-42</strain>
    </source>
</reference>
<dbReference type="HOGENOM" id="CLU_1680401_0_0_1"/>
<proteinExistence type="predicted"/>
<sequence length="157" mass="17671">MVKHQELHEEILNELQLTTMQYVNVPDPVESAARRPRVLDGEVNNLMAETAASMLARALQAKGQLQVQGQTQHGNIPNPEINDDVAEEDNPEERELQLAVRPKRRGHPPGKTTTRPNILVGAGSKKRKVQAIQNSPRMKKRPGSQLRHHQIPQQIQQ</sequence>
<dbReference type="EnsemblPlants" id="Bra016779.1">
    <property type="protein sequence ID" value="Bra016779.1-P"/>
    <property type="gene ID" value="Bra016779"/>
</dbReference>
<dbReference type="InParanoid" id="M4DJV1"/>
<reference evidence="2 3" key="1">
    <citation type="journal article" date="2011" name="Nat. Genet.">
        <title>The genome of the mesopolyploid crop species Brassica rapa.</title>
        <authorList>
            <consortium name="Brassica rapa Genome Sequencing Project Consortium"/>
            <person name="Wang X."/>
            <person name="Wang H."/>
            <person name="Wang J."/>
            <person name="Sun R."/>
            <person name="Wu J."/>
            <person name="Liu S."/>
            <person name="Bai Y."/>
            <person name="Mun J.H."/>
            <person name="Bancroft I."/>
            <person name="Cheng F."/>
            <person name="Huang S."/>
            <person name="Li X."/>
            <person name="Hua W."/>
            <person name="Wang J."/>
            <person name="Wang X."/>
            <person name="Freeling M."/>
            <person name="Pires J.C."/>
            <person name="Paterson A.H."/>
            <person name="Chalhoub B."/>
            <person name="Wang B."/>
            <person name="Hayward A."/>
            <person name="Sharpe A.G."/>
            <person name="Park B.S."/>
            <person name="Weisshaar B."/>
            <person name="Liu B."/>
            <person name="Li B."/>
            <person name="Liu B."/>
            <person name="Tong C."/>
            <person name="Song C."/>
            <person name="Duran C."/>
            <person name="Peng C."/>
            <person name="Geng C."/>
            <person name="Koh C."/>
            <person name="Lin C."/>
            <person name="Edwards D."/>
            <person name="Mu D."/>
            <person name="Shen D."/>
            <person name="Soumpourou E."/>
            <person name="Li F."/>
            <person name="Fraser F."/>
            <person name="Conant G."/>
            <person name="Lassalle G."/>
            <person name="King G.J."/>
            <person name="Bonnema G."/>
            <person name="Tang H."/>
            <person name="Wang H."/>
            <person name="Belcram H."/>
            <person name="Zhou H."/>
            <person name="Hirakawa H."/>
            <person name="Abe H."/>
            <person name="Guo H."/>
            <person name="Wang H."/>
            <person name="Jin H."/>
            <person name="Parkin I.A."/>
            <person name="Batley J."/>
            <person name="Kim J.S."/>
            <person name="Just J."/>
            <person name="Li J."/>
            <person name="Xu J."/>
            <person name="Deng J."/>
            <person name="Kim J.A."/>
            <person name="Li J."/>
            <person name="Yu J."/>
            <person name="Meng J."/>
            <person name="Wang J."/>
            <person name="Min J."/>
            <person name="Poulain J."/>
            <person name="Wang J."/>
            <person name="Hatakeyama K."/>
            <person name="Wu K."/>
            <person name="Wang L."/>
            <person name="Fang L."/>
            <person name="Trick M."/>
            <person name="Links M.G."/>
            <person name="Zhao M."/>
            <person name="Jin M."/>
            <person name="Ramchiary N."/>
            <person name="Drou N."/>
            <person name="Berkman P.J."/>
            <person name="Cai Q."/>
            <person name="Huang Q."/>
            <person name="Li R."/>
            <person name="Tabata S."/>
            <person name="Cheng S."/>
            <person name="Zhang S."/>
            <person name="Zhang S."/>
            <person name="Huang S."/>
            <person name="Sato S."/>
            <person name="Sun S."/>
            <person name="Kwon S.J."/>
            <person name="Choi S.R."/>
            <person name="Lee T.H."/>
            <person name="Fan W."/>
            <person name="Zhao X."/>
            <person name="Tan X."/>
            <person name="Xu X."/>
            <person name="Wang Y."/>
            <person name="Qiu Y."/>
            <person name="Yin Y."/>
            <person name="Li Y."/>
            <person name="Du Y."/>
            <person name="Liao Y."/>
            <person name="Lim Y."/>
            <person name="Narusaka Y."/>
            <person name="Wang Y."/>
            <person name="Wang Z."/>
            <person name="Li Z."/>
            <person name="Wang Z."/>
            <person name="Xiong Z."/>
            <person name="Zhang Z."/>
        </authorList>
    </citation>
    <scope>NUCLEOTIDE SEQUENCE [LARGE SCALE GENOMIC DNA]</scope>
    <source>
        <strain evidence="2 3">cv. Chiifu-401-42</strain>
    </source>
</reference>
<evidence type="ECO:0000313" key="3">
    <source>
        <dbReference type="Proteomes" id="UP000011750"/>
    </source>
</evidence>
<dbReference type="Proteomes" id="UP000011750">
    <property type="component" value="Chromosome A08"/>
</dbReference>
<protein>
    <submittedName>
        <fullName evidence="2">Uncharacterized protein</fullName>
    </submittedName>
</protein>
<reference evidence="2" key="3">
    <citation type="submission" date="2023-03" db="UniProtKB">
        <authorList>
            <consortium name="EnsemblPlants"/>
        </authorList>
    </citation>
    <scope>IDENTIFICATION</scope>
    <source>
        <strain evidence="2">cv. Chiifu-401-42</strain>
    </source>
</reference>
<accession>M4DJV1</accession>
<dbReference type="eggNOG" id="KOG1075">
    <property type="taxonomic scope" value="Eukaryota"/>
</dbReference>
<name>M4DJV1_BRACM</name>